<dbReference type="Pfam" id="PF00126">
    <property type="entry name" value="HTH_1"/>
    <property type="match status" value="1"/>
</dbReference>
<dbReference type="PANTHER" id="PTHR30537">
    <property type="entry name" value="HTH-TYPE TRANSCRIPTIONAL REGULATOR"/>
    <property type="match status" value="1"/>
</dbReference>
<dbReference type="PANTHER" id="PTHR30537:SF3">
    <property type="entry name" value="TRANSCRIPTIONAL REGULATORY PROTEIN"/>
    <property type="match status" value="1"/>
</dbReference>
<comment type="similarity">
    <text evidence="1">Belongs to the LysR transcriptional regulatory family.</text>
</comment>
<evidence type="ECO:0000313" key="3">
    <source>
        <dbReference type="EMBL" id="AUR01523.1"/>
    </source>
</evidence>
<dbReference type="Proteomes" id="UP000236447">
    <property type="component" value="Plasmid pP88_c"/>
</dbReference>
<dbReference type="Gene3D" id="1.10.10.10">
    <property type="entry name" value="Winged helix-like DNA-binding domain superfamily/Winged helix DNA-binding domain"/>
    <property type="match status" value="1"/>
</dbReference>
<dbReference type="SUPFAM" id="SSF53850">
    <property type="entry name" value="Periplasmic binding protein-like II"/>
    <property type="match status" value="1"/>
</dbReference>
<reference evidence="3 4" key="2">
    <citation type="journal article" date="2017" name="Genome Biol. Evol.">
        <title>Trajectories and Drivers of Genome Evolution in Surface-Associated Marine Phaeobacter.</title>
        <authorList>
            <person name="Freese H.M."/>
            <person name="Sikorski J."/>
            <person name="Bunk B."/>
            <person name="Scheuner C."/>
            <person name="Meier-Kolthoff J.P."/>
            <person name="Sproer C."/>
            <person name="Gram L."/>
            <person name="Overmann J."/>
        </authorList>
    </citation>
    <scope>NUCLEOTIDE SEQUENCE [LARGE SCALE GENOMIC DNA]</scope>
    <source>
        <strain evidence="3 4">P88</strain>
        <plasmid evidence="4">pp88_c</plasmid>
    </source>
</reference>
<dbReference type="InterPro" id="IPR036388">
    <property type="entry name" value="WH-like_DNA-bd_sf"/>
</dbReference>
<gene>
    <name evidence="3" type="ORF">PhaeoP88_04211</name>
</gene>
<accession>A0A2I7KG05</accession>
<dbReference type="GO" id="GO:0003700">
    <property type="term" value="F:DNA-binding transcription factor activity"/>
    <property type="evidence" value="ECO:0007669"/>
    <property type="project" value="InterPro"/>
</dbReference>
<dbReference type="InterPro" id="IPR058163">
    <property type="entry name" value="LysR-type_TF_proteobact-type"/>
</dbReference>
<dbReference type="InterPro" id="IPR036390">
    <property type="entry name" value="WH_DNA-bd_sf"/>
</dbReference>
<evidence type="ECO:0000259" key="2">
    <source>
        <dbReference type="PROSITE" id="PS50931"/>
    </source>
</evidence>
<sequence>MLFQNGGVKNAANVLRVSHQTVSRRLNQLEQTLGIRLVNKHRHPWELTEKGVKLCEMAEKMDVIAKEILRFSDEDQLDFSGPVRINSISWGHKLLVIPALKLLKKKNPQLTFQLCSDDSTVDVQAGLADIALRFTRTPPQDLIGKRVGPLLLEVFGVRNIIERLDGDQSSTVPIIKTLSAGPHQRWPIPDKRIREVVVVNDFSTLVEAAQSGLGLAILPTIVGRQSSGLVASQTINMITSNSVWLLRNEDTRGSAKIKAVEDEILNLGRTLLSDVSTARQ</sequence>
<name>A0A2I7KG05_9RHOB</name>
<dbReference type="GO" id="GO:0043565">
    <property type="term" value="F:sequence-specific DNA binding"/>
    <property type="evidence" value="ECO:0007669"/>
    <property type="project" value="TreeGrafter"/>
</dbReference>
<proteinExistence type="inferred from homology"/>
<dbReference type="Gene3D" id="3.40.190.290">
    <property type="match status" value="1"/>
</dbReference>
<keyword evidence="3" id="KW-0614">Plasmid</keyword>
<dbReference type="SUPFAM" id="SSF46785">
    <property type="entry name" value="Winged helix' DNA-binding domain"/>
    <property type="match status" value="1"/>
</dbReference>
<organism evidence="3 4">
    <name type="scientific">Phaeobacter inhibens</name>
    <dbReference type="NCBI Taxonomy" id="221822"/>
    <lineage>
        <taxon>Bacteria</taxon>
        <taxon>Pseudomonadati</taxon>
        <taxon>Pseudomonadota</taxon>
        <taxon>Alphaproteobacteria</taxon>
        <taxon>Rhodobacterales</taxon>
        <taxon>Roseobacteraceae</taxon>
        <taxon>Phaeobacter</taxon>
    </lineage>
</organism>
<dbReference type="EMBL" id="CP010728">
    <property type="protein sequence ID" value="AUR01523.1"/>
    <property type="molecule type" value="Genomic_DNA"/>
</dbReference>
<evidence type="ECO:0000313" key="4">
    <source>
        <dbReference type="Proteomes" id="UP000236447"/>
    </source>
</evidence>
<dbReference type="InterPro" id="IPR000847">
    <property type="entry name" value="LysR_HTH_N"/>
</dbReference>
<geneLocation type="plasmid" evidence="4">
    <name>pp88_c</name>
</geneLocation>
<dbReference type="PROSITE" id="PS50931">
    <property type="entry name" value="HTH_LYSR"/>
    <property type="match status" value="1"/>
</dbReference>
<dbReference type="GO" id="GO:0006351">
    <property type="term" value="P:DNA-templated transcription"/>
    <property type="evidence" value="ECO:0007669"/>
    <property type="project" value="TreeGrafter"/>
</dbReference>
<feature type="domain" description="HTH lysR-type" evidence="2">
    <location>
        <begin position="1"/>
        <end position="48"/>
    </location>
</feature>
<dbReference type="AlphaFoldDB" id="A0A2I7KG05"/>
<protein>
    <submittedName>
        <fullName evidence="3">HTH-type transcriptional regulator, lysR family</fullName>
    </submittedName>
</protein>
<reference evidence="3 4" key="1">
    <citation type="journal article" date="2017" name="Front. Microbiol.">
        <title>Phaeobacter piscinae sp. nov., a species of the Roseobacter group and potential aquaculture probiont.</title>
        <authorList>
            <person name="Sonnenschein E.C."/>
            <person name="Phippen C.B.W."/>
            <person name="Nielsen K.F."/>
            <person name="Mateiu R.V."/>
            <person name="Melchiorsen J."/>
            <person name="Gram L."/>
            <person name="Overmann J."/>
            <person name="Freese H.M."/>
        </authorList>
    </citation>
    <scope>NUCLEOTIDE SEQUENCE [LARGE SCALE GENOMIC DNA]</scope>
    <source>
        <strain evidence="3 4">P88</strain>
        <plasmid evidence="4">pp88_c</plasmid>
    </source>
</reference>
<evidence type="ECO:0000256" key="1">
    <source>
        <dbReference type="ARBA" id="ARBA00009437"/>
    </source>
</evidence>